<name>A0A6J4VE30_9BACT</name>
<protein>
    <recommendedName>
        <fullName evidence="2">Glycosyl transferase family 1 domain-containing protein</fullName>
    </recommendedName>
</protein>
<reference evidence="1" key="1">
    <citation type="submission" date="2020-02" db="EMBL/GenBank/DDBJ databases">
        <authorList>
            <person name="Meier V. D."/>
        </authorList>
    </citation>
    <scope>NUCLEOTIDE SEQUENCE</scope>
    <source>
        <strain evidence="1">AVDCRST_MAG18</strain>
    </source>
</reference>
<organism evidence="1">
    <name type="scientific">uncultured Thermomicrobiales bacterium</name>
    <dbReference type="NCBI Taxonomy" id="1645740"/>
    <lineage>
        <taxon>Bacteria</taxon>
        <taxon>Pseudomonadati</taxon>
        <taxon>Thermomicrobiota</taxon>
        <taxon>Thermomicrobia</taxon>
        <taxon>Thermomicrobiales</taxon>
        <taxon>environmental samples</taxon>
    </lineage>
</organism>
<dbReference type="SUPFAM" id="SSF53756">
    <property type="entry name" value="UDP-Glycosyltransferase/glycogen phosphorylase"/>
    <property type="match status" value="1"/>
</dbReference>
<sequence>MPVEARIILSLGQIRPYKNLPHLVRTVRQLADPDIHLVIAGNPSDAATTVAVRAAVGGDPRVHLHCRFIPAEELQLYLRAADLVVLPYREILNSGSAILGLSFARPILVPAQGAMCELAGRVGQEWVRTYPGDLQPATIRDALAWARDTPRDPATLFAELSWESIARQTLLAYQAISGDRHGR</sequence>
<dbReference type="Gene3D" id="3.40.50.2000">
    <property type="entry name" value="Glycogen Phosphorylase B"/>
    <property type="match status" value="1"/>
</dbReference>
<dbReference type="EMBL" id="CADCWN010000186">
    <property type="protein sequence ID" value="CAA9574998.1"/>
    <property type="molecule type" value="Genomic_DNA"/>
</dbReference>
<accession>A0A6J4VE30</accession>
<dbReference type="Pfam" id="PF13692">
    <property type="entry name" value="Glyco_trans_1_4"/>
    <property type="match status" value="1"/>
</dbReference>
<evidence type="ECO:0008006" key="2">
    <source>
        <dbReference type="Google" id="ProtNLM"/>
    </source>
</evidence>
<evidence type="ECO:0000313" key="1">
    <source>
        <dbReference type="EMBL" id="CAA9574998.1"/>
    </source>
</evidence>
<gene>
    <name evidence="1" type="ORF">AVDCRST_MAG18-2441</name>
</gene>
<dbReference type="GO" id="GO:0016757">
    <property type="term" value="F:glycosyltransferase activity"/>
    <property type="evidence" value="ECO:0007669"/>
    <property type="project" value="InterPro"/>
</dbReference>
<proteinExistence type="predicted"/>
<dbReference type="AlphaFoldDB" id="A0A6J4VE30"/>